<protein>
    <recommendedName>
        <fullName evidence="3">NAD-dependent epimerase/dehydratase domain-containing protein</fullName>
    </recommendedName>
</protein>
<evidence type="ECO:0000256" key="2">
    <source>
        <dbReference type="ARBA" id="ARBA00023445"/>
    </source>
</evidence>
<dbReference type="Gene3D" id="3.40.50.720">
    <property type="entry name" value="NAD(P)-binding Rossmann-like Domain"/>
    <property type="match status" value="1"/>
</dbReference>
<dbReference type="InterPro" id="IPR036291">
    <property type="entry name" value="NAD(P)-bd_dom_sf"/>
</dbReference>
<keyword evidence="5" id="KW-1185">Reference proteome</keyword>
<evidence type="ECO:0000313" key="5">
    <source>
        <dbReference type="Proteomes" id="UP000184330"/>
    </source>
</evidence>
<dbReference type="InterPro" id="IPR050425">
    <property type="entry name" value="NAD(P)_dehydrat-like"/>
</dbReference>
<organism evidence="4 5">
    <name type="scientific">Phialocephala subalpina</name>
    <dbReference type="NCBI Taxonomy" id="576137"/>
    <lineage>
        <taxon>Eukaryota</taxon>
        <taxon>Fungi</taxon>
        <taxon>Dikarya</taxon>
        <taxon>Ascomycota</taxon>
        <taxon>Pezizomycotina</taxon>
        <taxon>Leotiomycetes</taxon>
        <taxon>Helotiales</taxon>
        <taxon>Mollisiaceae</taxon>
        <taxon>Phialocephala</taxon>
        <taxon>Phialocephala fortinii species complex</taxon>
    </lineage>
</organism>
<evidence type="ECO:0000259" key="3">
    <source>
        <dbReference type="Pfam" id="PF01370"/>
    </source>
</evidence>
<evidence type="ECO:0000256" key="1">
    <source>
        <dbReference type="ARBA" id="ARBA00023002"/>
    </source>
</evidence>
<dbReference type="Proteomes" id="UP000184330">
    <property type="component" value="Unassembled WGS sequence"/>
</dbReference>
<dbReference type="SUPFAM" id="SSF51735">
    <property type="entry name" value="NAD(P)-binding Rossmann-fold domains"/>
    <property type="match status" value="1"/>
</dbReference>
<gene>
    <name evidence="4" type="ORF">PAC_00901</name>
</gene>
<feature type="domain" description="NAD-dependent epimerase/dehydratase" evidence="3">
    <location>
        <begin position="7"/>
        <end position="199"/>
    </location>
</feature>
<dbReference type="EMBL" id="FJOG01000001">
    <property type="protein sequence ID" value="CZR51026.1"/>
    <property type="molecule type" value="Genomic_DNA"/>
</dbReference>
<evidence type="ECO:0000313" key="4">
    <source>
        <dbReference type="EMBL" id="CZR51026.1"/>
    </source>
</evidence>
<dbReference type="STRING" id="576137.A0A1L7WE31"/>
<proteinExistence type="inferred from homology"/>
<reference evidence="4 5" key="1">
    <citation type="submission" date="2016-03" db="EMBL/GenBank/DDBJ databases">
        <authorList>
            <person name="Ploux O."/>
        </authorList>
    </citation>
    <scope>NUCLEOTIDE SEQUENCE [LARGE SCALE GENOMIC DNA]</scope>
    <source>
        <strain evidence="4 5">UAMH 11012</strain>
    </source>
</reference>
<dbReference type="GO" id="GO:0016616">
    <property type="term" value="F:oxidoreductase activity, acting on the CH-OH group of donors, NAD or NADP as acceptor"/>
    <property type="evidence" value="ECO:0007669"/>
    <property type="project" value="TreeGrafter"/>
</dbReference>
<dbReference type="Pfam" id="PF01370">
    <property type="entry name" value="Epimerase"/>
    <property type="match status" value="1"/>
</dbReference>
<dbReference type="OrthoDB" id="2735536at2759"/>
<sequence>MASKPTILLTGATGSLGSTILYQLLALNTYNVLAVLRSYKKSGPFLEKKYASNIKNGTLQLIEIPDMTVPGSFDIPASKSDFIIHVATPLTKSNFEESIIKPTWEIDHNILLAASKSPSVKRVIICSSIVAVVPMPFGLFKKKVYTENNYNTITPEEATANEKTAYSYAKTNAEKKAWAFMENEGKGMGFDLVTLCAPSITGKCIQEGFVPSKEMLGGTGSIYDSVFDRTPEEGLGFLYPFIMDFEDVSKIHVKSLDKESVPGGRYVFHTKDIVSANMVARKVREEFPEFKGRVLEPAEDTVLGMGKVKGDLCVFDVGKSERVFGGEWKGWWESIKKTVEQIVEYERAAGKL</sequence>
<dbReference type="InterPro" id="IPR001509">
    <property type="entry name" value="Epimerase_deHydtase"/>
</dbReference>
<comment type="similarity">
    <text evidence="2">Belongs to the NAD(P)-dependent epimerase/dehydratase family. Dihydroflavonol-4-reductase subfamily.</text>
</comment>
<dbReference type="PANTHER" id="PTHR10366">
    <property type="entry name" value="NAD DEPENDENT EPIMERASE/DEHYDRATASE"/>
    <property type="match status" value="1"/>
</dbReference>
<keyword evidence="1" id="KW-0560">Oxidoreductase</keyword>
<dbReference type="AlphaFoldDB" id="A0A1L7WE31"/>
<dbReference type="PANTHER" id="PTHR10366:SF564">
    <property type="entry name" value="STEROL-4-ALPHA-CARBOXYLATE 3-DEHYDROGENASE, DECARBOXYLATING"/>
    <property type="match status" value="1"/>
</dbReference>
<name>A0A1L7WE31_9HELO</name>
<accession>A0A1L7WE31</accession>